<feature type="transmembrane region" description="Helical" evidence="7">
    <location>
        <begin position="354"/>
        <end position="376"/>
    </location>
</feature>
<dbReference type="PANTHER" id="PTHR21716:SF64">
    <property type="entry name" value="AI-2 TRANSPORT PROTEIN TQSA"/>
    <property type="match status" value="1"/>
</dbReference>
<feature type="transmembrane region" description="Helical" evidence="7">
    <location>
        <begin position="251"/>
        <end position="284"/>
    </location>
</feature>
<dbReference type="EMBL" id="BSUO01000001">
    <property type="protein sequence ID" value="GMA42120.1"/>
    <property type="molecule type" value="Genomic_DNA"/>
</dbReference>
<feature type="compositionally biased region" description="Low complexity" evidence="6">
    <location>
        <begin position="410"/>
        <end position="425"/>
    </location>
</feature>
<proteinExistence type="inferred from homology"/>
<reference evidence="9" key="1">
    <citation type="journal article" date="2019" name="Int. J. Syst. Evol. Microbiol.">
        <title>The Global Catalogue of Microorganisms (GCM) 10K type strain sequencing project: providing services to taxonomists for standard genome sequencing and annotation.</title>
        <authorList>
            <consortium name="The Broad Institute Genomics Platform"/>
            <consortium name="The Broad Institute Genome Sequencing Center for Infectious Disease"/>
            <person name="Wu L."/>
            <person name="Ma J."/>
        </authorList>
    </citation>
    <scope>NUCLEOTIDE SEQUENCE [LARGE SCALE GENOMIC DNA]</scope>
    <source>
        <strain evidence="9">NBRC 113072</strain>
    </source>
</reference>
<feature type="transmembrane region" description="Helical" evidence="7">
    <location>
        <begin position="57"/>
        <end position="74"/>
    </location>
</feature>
<keyword evidence="5 7" id="KW-0472">Membrane</keyword>
<evidence type="ECO:0000256" key="7">
    <source>
        <dbReference type="SAM" id="Phobius"/>
    </source>
</evidence>
<evidence type="ECO:0000256" key="1">
    <source>
        <dbReference type="ARBA" id="ARBA00004141"/>
    </source>
</evidence>
<evidence type="ECO:0000256" key="2">
    <source>
        <dbReference type="ARBA" id="ARBA00009773"/>
    </source>
</evidence>
<feature type="transmembrane region" description="Helical" evidence="7">
    <location>
        <begin position="316"/>
        <end position="334"/>
    </location>
</feature>
<evidence type="ECO:0000256" key="6">
    <source>
        <dbReference type="SAM" id="MobiDB-lite"/>
    </source>
</evidence>
<dbReference type="Pfam" id="PF01594">
    <property type="entry name" value="AI-2E_transport"/>
    <property type="match status" value="1"/>
</dbReference>
<dbReference type="InterPro" id="IPR002549">
    <property type="entry name" value="AI-2E-like"/>
</dbReference>
<accession>A0ABQ6IXU4</accession>
<evidence type="ECO:0000256" key="4">
    <source>
        <dbReference type="ARBA" id="ARBA00022989"/>
    </source>
</evidence>
<organism evidence="8 9">
    <name type="scientific">Mobilicoccus caccae</name>
    <dbReference type="NCBI Taxonomy" id="1859295"/>
    <lineage>
        <taxon>Bacteria</taxon>
        <taxon>Bacillati</taxon>
        <taxon>Actinomycetota</taxon>
        <taxon>Actinomycetes</taxon>
        <taxon>Micrococcales</taxon>
        <taxon>Dermatophilaceae</taxon>
        <taxon>Mobilicoccus</taxon>
    </lineage>
</organism>
<keyword evidence="9" id="KW-1185">Reference proteome</keyword>
<evidence type="ECO:0000256" key="3">
    <source>
        <dbReference type="ARBA" id="ARBA00022692"/>
    </source>
</evidence>
<evidence type="ECO:0000256" key="5">
    <source>
        <dbReference type="ARBA" id="ARBA00023136"/>
    </source>
</evidence>
<feature type="transmembrane region" description="Helical" evidence="7">
    <location>
        <begin position="195"/>
        <end position="216"/>
    </location>
</feature>
<keyword evidence="3 7" id="KW-0812">Transmembrane</keyword>
<protein>
    <submittedName>
        <fullName evidence="8">AI-2E family transporter</fullName>
    </submittedName>
</protein>
<evidence type="ECO:0000313" key="8">
    <source>
        <dbReference type="EMBL" id="GMA42120.1"/>
    </source>
</evidence>
<name>A0ABQ6IXU4_9MICO</name>
<gene>
    <name evidence="8" type="ORF">GCM10025883_41650</name>
</gene>
<feature type="transmembrane region" description="Helical" evidence="7">
    <location>
        <begin position="110"/>
        <end position="139"/>
    </location>
</feature>
<comment type="subcellular location">
    <subcellularLocation>
        <location evidence="1">Membrane</location>
        <topology evidence="1">Multi-pass membrane protein</topology>
    </subcellularLocation>
</comment>
<evidence type="ECO:0000313" key="9">
    <source>
        <dbReference type="Proteomes" id="UP001157126"/>
    </source>
</evidence>
<feature type="region of interest" description="Disordered" evidence="6">
    <location>
        <begin position="401"/>
        <end position="434"/>
    </location>
</feature>
<dbReference type="PANTHER" id="PTHR21716">
    <property type="entry name" value="TRANSMEMBRANE PROTEIN"/>
    <property type="match status" value="1"/>
</dbReference>
<comment type="similarity">
    <text evidence="2">Belongs to the autoinducer-2 exporter (AI-2E) (TC 2.A.86) family.</text>
</comment>
<keyword evidence="4 7" id="KW-1133">Transmembrane helix</keyword>
<comment type="caution">
    <text evidence="8">The sequence shown here is derived from an EMBL/GenBank/DDBJ whole genome shotgun (WGS) entry which is preliminary data.</text>
</comment>
<feature type="transmembrane region" description="Helical" evidence="7">
    <location>
        <begin position="80"/>
        <end position="98"/>
    </location>
</feature>
<sequence length="434" mass="47009">MRRRVARLRMPDPSALLDNVRRRIPEGPVVPPSPREVPQLPPQLPAEPLVRTRWPHFLTVSVGLAAFVVGMAGVRAASEVAAPIFLALNLVIASYPMHGWLRRRGLPGPLAAVFTGLVVIAVLIGFFALLGWSIAALVLEMPRYIPKVERLYLDMLAMLETRGITEQALVDSIQDTVSTQWQNFAQQGLTLLQGVLSNLTGVLSLLLVLVTVLFFLTMDTIGVGRRFDLIRQSNPHVSAVLRDFARGVRRYWIVTTVFGLIVAVLDTWVLMYLGVPLALVWGVFSFLTNYIPNIGFVIGLIPPALLGLLEKGPKTAVAVIVAYCVLNFVIQSLIQPKVAGDAVGVTPTVSIVSLLFWTWVLGPLGALLALPATLLVKAILIDGDRQAGWVSYLIASSPENQRVPGTRVASRTSPTSDSSTSSSATTPPPETPST</sequence>
<feature type="transmembrane region" description="Helical" evidence="7">
    <location>
        <begin position="290"/>
        <end position="309"/>
    </location>
</feature>
<dbReference type="Proteomes" id="UP001157126">
    <property type="component" value="Unassembled WGS sequence"/>
</dbReference>